<evidence type="ECO:0000256" key="1">
    <source>
        <dbReference type="SAM" id="Phobius"/>
    </source>
</evidence>
<keyword evidence="1" id="KW-0472">Membrane</keyword>
<protein>
    <submittedName>
        <fullName evidence="2">Uncharacterized protein</fullName>
    </submittedName>
</protein>
<keyword evidence="1" id="KW-1133">Transmembrane helix</keyword>
<evidence type="ECO:0000313" key="2">
    <source>
        <dbReference type="EMBL" id="MML56013.1"/>
    </source>
</evidence>
<keyword evidence="1" id="KW-0812">Transmembrane</keyword>
<accession>A0A403QMP7</accession>
<dbReference type="AlphaFoldDB" id="A0A403QMP7"/>
<dbReference type="Proteomes" id="UP000885348">
    <property type="component" value="Unassembled WGS sequence"/>
</dbReference>
<gene>
    <name evidence="2" type="ORF">D7N80_22575</name>
</gene>
<dbReference type="EMBL" id="RVVJ01000033">
    <property type="protein sequence ID" value="MML56013.1"/>
    <property type="molecule type" value="Genomic_DNA"/>
</dbReference>
<comment type="caution">
    <text evidence="2">The sequence shown here is derived from an EMBL/GenBank/DDBJ whole genome shotgun (WGS) entry which is preliminary data.</text>
</comment>
<feature type="transmembrane region" description="Helical" evidence="1">
    <location>
        <begin position="33"/>
        <end position="55"/>
    </location>
</feature>
<organism evidence="2">
    <name type="scientific">Salmonella enterica I</name>
    <dbReference type="NCBI Taxonomy" id="59201"/>
    <lineage>
        <taxon>Bacteria</taxon>
        <taxon>Pseudomonadati</taxon>
        <taxon>Pseudomonadota</taxon>
        <taxon>Gammaproteobacteria</taxon>
        <taxon>Enterobacterales</taxon>
        <taxon>Enterobacteriaceae</taxon>
        <taxon>Salmonella</taxon>
    </lineage>
</organism>
<name>A0A403QMP7_SALET</name>
<sequence>MLLALAVAACSGCVAFCSLSGFFGGFWYIKDGLRLMLSIGLFCSCIPPICWLVMVNGHHAFYLLLCCFVPG</sequence>
<reference evidence="2" key="1">
    <citation type="submission" date="2018-09" db="EMBL/GenBank/DDBJ databases">
        <authorList>
            <person name="Ashton P.M."/>
            <person name="Dallman T."/>
            <person name="Nair S."/>
            <person name="De Pinna E."/>
            <person name="Peters T."/>
            <person name="Grant K."/>
        </authorList>
    </citation>
    <scope>NUCLEOTIDE SEQUENCE [LARGE SCALE GENOMIC DNA]</scope>
    <source>
        <strain evidence="2">598938</strain>
    </source>
</reference>
<proteinExistence type="predicted"/>